<feature type="DNA-binding region" description="H-T-H motif" evidence="2">
    <location>
        <begin position="35"/>
        <end position="54"/>
    </location>
</feature>
<evidence type="ECO:0000313" key="4">
    <source>
        <dbReference type="EMBL" id="MDO0825167.1"/>
    </source>
</evidence>
<evidence type="ECO:0000259" key="3">
    <source>
        <dbReference type="PROSITE" id="PS50977"/>
    </source>
</evidence>
<dbReference type="Pfam" id="PF00440">
    <property type="entry name" value="TetR_N"/>
    <property type="match status" value="1"/>
</dbReference>
<proteinExistence type="predicted"/>
<dbReference type="PRINTS" id="PR00455">
    <property type="entry name" value="HTHTETR"/>
</dbReference>
<comment type="caution">
    <text evidence="4">The sequence shown here is derived from an EMBL/GenBank/DDBJ whole genome shotgun (WGS) entry which is preliminary data.</text>
</comment>
<sequence>MGINKRKEKEKEIRRNDIIDAAERIFFTKGYDNATMDDVAKEAEFSKRTVYVYFNSKEQIYFEIMIRGYKLLIGMLKDDLQKEKACNAIEEIRQIALTIYRFSKDYPEYFKGIMEYENGELNFQKGIPDQSREECYALGEEILGHLIGALEKGIKEDSIRSDLDVVKTALVLWACMIGVFNIAKRKENYIRNYHMTTPEELVSAAFQLIIRSMQTENGGNKR</sequence>
<dbReference type="InterPro" id="IPR050109">
    <property type="entry name" value="HTH-type_TetR-like_transc_reg"/>
</dbReference>
<dbReference type="RefSeq" id="WP_252473481.1">
    <property type="nucleotide sequence ID" value="NZ_JAMHFY010000038.1"/>
</dbReference>
<dbReference type="PANTHER" id="PTHR30328">
    <property type="entry name" value="TRANSCRIPTIONAL REPRESSOR"/>
    <property type="match status" value="1"/>
</dbReference>
<name>A0ABT8QWA5_9FIRM</name>
<protein>
    <submittedName>
        <fullName evidence="4">TetR/AcrR family transcriptional regulator</fullName>
    </submittedName>
</protein>
<keyword evidence="5" id="KW-1185">Reference proteome</keyword>
<reference evidence="4" key="1">
    <citation type="submission" date="2022-05" db="EMBL/GenBank/DDBJ databases">
        <title>Expanded diversity of anoxic marine methylotrophy in a Black Sea sulfate reducing microorganism.</title>
        <authorList>
            <person name="Fischer P.Q."/>
            <person name="Stams A.J.M."/>
            <person name="Villanueva L."/>
            <person name="Sousa D.Z."/>
        </authorList>
    </citation>
    <scope>NUCLEOTIDE SEQUENCE</scope>
    <source>
        <strain evidence="4">P130</strain>
    </source>
</reference>
<dbReference type="EMBL" id="JAMJEV010000021">
    <property type="protein sequence ID" value="MDO0825167.1"/>
    <property type="molecule type" value="Genomic_DNA"/>
</dbReference>
<gene>
    <name evidence="4" type="ORF">M8H41_20260</name>
</gene>
<dbReference type="PROSITE" id="PS50977">
    <property type="entry name" value="HTH_TETR_2"/>
    <property type="match status" value="1"/>
</dbReference>
<dbReference type="InterPro" id="IPR036271">
    <property type="entry name" value="Tet_transcr_reg_TetR-rel_C_sf"/>
</dbReference>
<evidence type="ECO:0000256" key="1">
    <source>
        <dbReference type="ARBA" id="ARBA00023125"/>
    </source>
</evidence>
<organism evidence="4 5">
    <name type="scientific">Desulfosporosinus nitroreducens</name>
    <dbReference type="NCBI Taxonomy" id="2018668"/>
    <lineage>
        <taxon>Bacteria</taxon>
        <taxon>Bacillati</taxon>
        <taxon>Bacillota</taxon>
        <taxon>Clostridia</taxon>
        <taxon>Eubacteriales</taxon>
        <taxon>Desulfitobacteriaceae</taxon>
        <taxon>Desulfosporosinus</taxon>
    </lineage>
</organism>
<dbReference type="PANTHER" id="PTHR30328:SF54">
    <property type="entry name" value="HTH-TYPE TRANSCRIPTIONAL REPRESSOR SCO4008"/>
    <property type="match status" value="1"/>
</dbReference>
<dbReference type="Gene3D" id="1.10.10.60">
    <property type="entry name" value="Homeodomain-like"/>
    <property type="match status" value="1"/>
</dbReference>
<keyword evidence="1 2" id="KW-0238">DNA-binding</keyword>
<evidence type="ECO:0000313" key="5">
    <source>
        <dbReference type="Proteomes" id="UP001176021"/>
    </source>
</evidence>
<dbReference type="SUPFAM" id="SSF48498">
    <property type="entry name" value="Tetracyclin repressor-like, C-terminal domain"/>
    <property type="match status" value="1"/>
</dbReference>
<dbReference type="Gene3D" id="1.10.357.10">
    <property type="entry name" value="Tetracycline Repressor, domain 2"/>
    <property type="match status" value="1"/>
</dbReference>
<accession>A0ABT8QWA5</accession>
<dbReference type="SUPFAM" id="SSF46689">
    <property type="entry name" value="Homeodomain-like"/>
    <property type="match status" value="1"/>
</dbReference>
<feature type="domain" description="HTH tetR-type" evidence="3">
    <location>
        <begin position="12"/>
        <end position="72"/>
    </location>
</feature>
<evidence type="ECO:0000256" key="2">
    <source>
        <dbReference type="PROSITE-ProRule" id="PRU00335"/>
    </source>
</evidence>
<dbReference type="InterPro" id="IPR009057">
    <property type="entry name" value="Homeodomain-like_sf"/>
</dbReference>
<dbReference type="Proteomes" id="UP001176021">
    <property type="component" value="Unassembled WGS sequence"/>
</dbReference>
<dbReference type="InterPro" id="IPR001647">
    <property type="entry name" value="HTH_TetR"/>
</dbReference>